<keyword evidence="3" id="KW-1185">Reference proteome</keyword>
<evidence type="ECO:0000313" key="2">
    <source>
        <dbReference type="EMBL" id="KAK7491521.1"/>
    </source>
</evidence>
<proteinExistence type="predicted"/>
<evidence type="ECO:0000313" key="3">
    <source>
        <dbReference type="Proteomes" id="UP001519460"/>
    </source>
</evidence>
<reference evidence="2 3" key="1">
    <citation type="journal article" date="2023" name="Sci. Data">
        <title>Genome assembly of the Korean intertidal mud-creeper Batillaria attramentaria.</title>
        <authorList>
            <person name="Patra A.K."/>
            <person name="Ho P.T."/>
            <person name="Jun S."/>
            <person name="Lee S.J."/>
            <person name="Kim Y."/>
            <person name="Won Y.J."/>
        </authorList>
    </citation>
    <scope>NUCLEOTIDE SEQUENCE [LARGE SCALE GENOMIC DNA]</scope>
    <source>
        <strain evidence="2">Wonlab-2016</strain>
    </source>
</reference>
<dbReference type="PANTHER" id="PTHR13338:SF4">
    <property type="entry name" value="NADH DEHYDROGENASE [UBIQUINONE] 1 ALPHA SUBCOMPLEX ASSEMBLY FACTOR 4"/>
    <property type="match status" value="1"/>
</dbReference>
<dbReference type="Proteomes" id="UP001519460">
    <property type="component" value="Unassembled WGS sequence"/>
</dbReference>
<dbReference type="PANTHER" id="PTHR13338">
    <property type="entry name" value="UPF0240 PROTEIN"/>
    <property type="match status" value="1"/>
</dbReference>
<dbReference type="EMBL" id="JACVVK020000113">
    <property type="protein sequence ID" value="KAK7491521.1"/>
    <property type="molecule type" value="Genomic_DNA"/>
</dbReference>
<dbReference type="InterPro" id="IPR009622">
    <property type="entry name" value="NDUFAF4"/>
</dbReference>
<feature type="region of interest" description="Disordered" evidence="1">
    <location>
        <begin position="19"/>
        <end position="61"/>
    </location>
</feature>
<comment type="caution">
    <text evidence="2">The sequence shown here is derived from an EMBL/GenBank/DDBJ whole genome shotgun (WGS) entry which is preliminary data.</text>
</comment>
<dbReference type="Pfam" id="PF06784">
    <property type="entry name" value="UPF0240"/>
    <property type="match status" value="1"/>
</dbReference>
<protein>
    <submittedName>
        <fullName evidence="2">Uncharacterized protein</fullName>
    </submittedName>
</protein>
<feature type="compositionally biased region" description="Basic and acidic residues" evidence="1">
    <location>
        <begin position="47"/>
        <end position="61"/>
    </location>
</feature>
<organism evidence="2 3">
    <name type="scientific">Batillaria attramentaria</name>
    <dbReference type="NCBI Taxonomy" id="370345"/>
    <lineage>
        <taxon>Eukaryota</taxon>
        <taxon>Metazoa</taxon>
        <taxon>Spiralia</taxon>
        <taxon>Lophotrochozoa</taxon>
        <taxon>Mollusca</taxon>
        <taxon>Gastropoda</taxon>
        <taxon>Caenogastropoda</taxon>
        <taxon>Sorbeoconcha</taxon>
        <taxon>Cerithioidea</taxon>
        <taxon>Batillariidae</taxon>
        <taxon>Batillaria</taxon>
    </lineage>
</organism>
<dbReference type="AlphaFoldDB" id="A0ABD0KWT5"/>
<gene>
    <name evidence="2" type="ORF">BaRGS_00017160</name>
</gene>
<evidence type="ECO:0000256" key="1">
    <source>
        <dbReference type="SAM" id="MobiDB-lite"/>
    </source>
</evidence>
<name>A0ABD0KWT5_9CAEN</name>
<feature type="region of interest" description="Disordered" evidence="1">
    <location>
        <begin position="84"/>
        <end position="104"/>
    </location>
</feature>
<accession>A0ABD0KWT5</accession>
<sequence>MGKVFSKAVRPVKNFNVENRAQRVLKSEKPRPAPRHPSTAAAFDNLAQEHPEIVDEQKKKHRKLDEYLKNIRVDSTGENPEIVAKSARHMPENRSKNTPSDYGFMEPDIIPDGRASLRQALDFISQHHLNPQEYPADKIASQYKLSVSEVQNILQHFQTLHMHIPKEMLQKNPKLLSSLDSDPVQRQSVSGMENLMKLGAGVSTVNGDSGQKKS</sequence>